<evidence type="ECO:0000256" key="1">
    <source>
        <dbReference type="ARBA" id="ARBA00022737"/>
    </source>
</evidence>
<dbReference type="Pfam" id="PF02494">
    <property type="entry name" value="HYR"/>
    <property type="match status" value="1"/>
</dbReference>
<dbReference type="InterPro" id="IPR003410">
    <property type="entry name" value="HYR_dom"/>
</dbReference>
<keyword evidence="1" id="KW-0677">Repeat</keyword>
<dbReference type="PROSITE" id="PS50825">
    <property type="entry name" value="HYR"/>
    <property type="match status" value="1"/>
</dbReference>
<gene>
    <name evidence="3" type="primary">ORF25127</name>
</gene>
<evidence type="ECO:0000259" key="2">
    <source>
        <dbReference type="PROSITE" id="PS50825"/>
    </source>
</evidence>
<feature type="non-terminal residue" evidence="3">
    <location>
        <position position="1"/>
    </location>
</feature>
<feature type="domain" description="HYR" evidence="2">
    <location>
        <begin position="1"/>
        <end position="75"/>
    </location>
</feature>
<protein>
    <recommendedName>
        <fullName evidence="2">HYR domain-containing protein</fullName>
    </recommendedName>
</protein>
<name>A0A0B6YGV5_9EUPU</name>
<reference evidence="3" key="1">
    <citation type="submission" date="2014-12" db="EMBL/GenBank/DDBJ databases">
        <title>Insight into the proteome of Arion vulgaris.</title>
        <authorList>
            <person name="Aradska J."/>
            <person name="Bulat T."/>
            <person name="Smidak R."/>
            <person name="Sarate P."/>
            <person name="Gangsoo J."/>
            <person name="Sialana F."/>
            <person name="Bilban M."/>
            <person name="Lubec G."/>
        </authorList>
    </citation>
    <scope>NUCLEOTIDE SEQUENCE</scope>
    <source>
        <tissue evidence="3">Skin</tissue>
    </source>
</reference>
<feature type="non-terminal residue" evidence="3">
    <location>
        <position position="75"/>
    </location>
</feature>
<proteinExistence type="predicted"/>
<organism evidence="3">
    <name type="scientific">Arion vulgaris</name>
    <dbReference type="NCBI Taxonomy" id="1028688"/>
    <lineage>
        <taxon>Eukaryota</taxon>
        <taxon>Metazoa</taxon>
        <taxon>Spiralia</taxon>
        <taxon>Lophotrochozoa</taxon>
        <taxon>Mollusca</taxon>
        <taxon>Gastropoda</taxon>
        <taxon>Heterobranchia</taxon>
        <taxon>Euthyneura</taxon>
        <taxon>Panpulmonata</taxon>
        <taxon>Eupulmonata</taxon>
        <taxon>Stylommatophora</taxon>
        <taxon>Helicina</taxon>
        <taxon>Arionoidea</taxon>
        <taxon>Arionidae</taxon>
        <taxon>Arion</taxon>
    </lineage>
</organism>
<sequence>SITCPANVTTHVTSANFAVIQPKSYPPLVTDNSGEFIITGIGVEDSDSPRLTVGLHQIQYIVRDKAGNEASCVQE</sequence>
<evidence type="ECO:0000313" key="3">
    <source>
        <dbReference type="EMBL" id="CEK55404.1"/>
    </source>
</evidence>
<accession>A0A0B6YGV5</accession>
<dbReference type="EMBL" id="HACG01008539">
    <property type="protein sequence ID" value="CEK55404.1"/>
    <property type="molecule type" value="Transcribed_RNA"/>
</dbReference>
<dbReference type="AlphaFoldDB" id="A0A0B6YGV5"/>